<reference evidence="3" key="1">
    <citation type="submission" date="2021-12" db="EMBL/GenBank/DDBJ databases">
        <authorList>
            <person name="Veyrier F.J."/>
        </authorList>
    </citation>
    <scope>NUCLEOTIDE SEQUENCE</scope>
    <source>
        <strain evidence="3">SAG 1488-6</strain>
    </source>
</reference>
<feature type="transmembrane region" description="Helical" evidence="1">
    <location>
        <begin position="287"/>
        <end position="303"/>
    </location>
</feature>
<proteinExistence type="predicted"/>
<keyword evidence="1" id="KW-1133">Transmembrane helix</keyword>
<sequence>MNTKNTTSLTQQQVSISPHAQDAHGTVLVVVVAGLILGTMGVFVIESRQDPMTTVAFRCMFGCLALLCWATMTHRLAELKISGQALWGVVGAGLLMASSWGLHFAAIARTSIGVSTVVFHIQPFLTMALGAWLLKEQVTSRQVGLTVLAFIGLDLSTGLLDMGVLKQNYSHDYLVGILLSFIGAMVYAFMPLVAKKLTSVSALALTWWQCLVGMLLTFWWPLMNGIPPLESLAWLFGLGTIHSGLAYVLMFAGFARLSTGRMAVLQFIYPMTAFVVDWLIYDHSLSLWQWLGLLVMGVAIWSVKRGG</sequence>
<dbReference type="Proteomes" id="UP000832034">
    <property type="component" value="Chromosome"/>
</dbReference>
<dbReference type="Pfam" id="PF00892">
    <property type="entry name" value="EamA"/>
    <property type="match status" value="2"/>
</dbReference>
<feature type="transmembrane region" description="Helical" evidence="1">
    <location>
        <begin position="232"/>
        <end position="255"/>
    </location>
</feature>
<feature type="transmembrane region" description="Helical" evidence="1">
    <location>
        <begin position="25"/>
        <end position="43"/>
    </location>
</feature>
<organism evidence="3 4">
    <name type="scientific">Vitreoscilla stercoraria</name>
    <dbReference type="NCBI Taxonomy" id="61"/>
    <lineage>
        <taxon>Bacteria</taxon>
        <taxon>Pseudomonadati</taxon>
        <taxon>Pseudomonadota</taxon>
        <taxon>Betaproteobacteria</taxon>
        <taxon>Neisseriales</taxon>
        <taxon>Neisseriaceae</taxon>
        <taxon>Vitreoscilla</taxon>
    </lineage>
</organism>
<dbReference type="SUPFAM" id="SSF103481">
    <property type="entry name" value="Multidrug resistance efflux transporter EmrE"/>
    <property type="match status" value="2"/>
</dbReference>
<evidence type="ECO:0000313" key="3">
    <source>
        <dbReference type="EMBL" id="UOO93509.1"/>
    </source>
</evidence>
<keyword evidence="1" id="KW-0472">Membrane</keyword>
<protein>
    <submittedName>
        <fullName evidence="3">DMT family transporter</fullName>
    </submittedName>
</protein>
<feature type="domain" description="EamA" evidence="2">
    <location>
        <begin position="27"/>
        <end position="153"/>
    </location>
</feature>
<feature type="transmembrane region" description="Helical" evidence="1">
    <location>
        <begin position="55"/>
        <end position="73"/>
    </location>
</feature>
<name>A0ABY4EDR3_VITST</name>
<reference evidence="3" key="2">
    <citation type="journal article" date="2022" name="Res Sq">
        <title>Evolution of multicellular longitudinally dividing oral cavity symbionts (Neisseriaceae).</title>
        <authorList>
            <person name="Nyongesa S."/>
            <person name="Weber P."/>
            <person name="Bernet E."/>
            <person name="Pullido F."/>
            <person name="Nieckarz M."/>
            <person name="Delaby M."/>
            <person name="Nieves C."/>
            <person name="Viehboeck T."/>
            <person name="Krause N."/>
            <person name="Rivera-Millot A."/>
            <person name="Nakamura A."/>
            <person name="Vischer N."/>
            <person name="VanNieuwenhze M."/>
            <person name="Brun Y."/>
            <person name="Cava F."/>
            <person name="Bulgheresi S."/>
            <person name="Veyrier F."/>
        </authorList>
    </citation>
    <scope>NUCLEOTIDE SEQUENCE</scope>
    <source>
        <strain evidence="3">SAG 1488-6</strain>
    </source>
</reference>
<keyword evidence="1" id="KW-0812">Transmembrane</keyword>
<gene>
    <name evidence="3" type="ORF">LVJ81_05650</name>
</gene>
<evidence type="ECO:0000256" key="1">
    <source>
        <dbReference type="SAM" id="Phobius"/>
    </source>
</evidence>
<feature type="transmembrane region" description="Helical" evidence="1">
    <location>
        <begin position="143"/>
        <end position="161"/>
    </location>
</feature>
<evidence type="ECO:0000259" key="2">
    <source>
        <dbReference type="Pfam" id="PF00892"/>
    </source>
</evidence>
<keyword evidence="4" id="KW-1185">Reference proteome</keyword>
<feature type="transmembrane region" description="Helical" evidence="1">
    <location>
        <begin position="173"/>
        <end position="193"/>
    </location>
</feature>
<feature type="transmembrane region" description="Helical" evidence="1">
    <location>
        <begin position="200"/>
        <end position="220"/>
    </location>
</feature>
<dbReference type="InterPro" id="IPR037185">
    <property type="entry name" value="EmrE-like"/>
</dbReference>
<feature type="transmembrane region" description="Helical" evidence="1">
    <location>
        <begin position="112"/>
        <end position="134"/>
    </location>
</feature>
<feature type="transmembrane region" description="Helical" evidence="1">
    <location>
        <begin position="85"/>
        <end position="106"/>
    </location>
</feature>
<feature type="transmembrane region" description="Helical" evidence="1">
    <location>
        <begin position="262"/>
        <end position="281"/>
    </location>
</feature>
<dbReference type="InterPro" id="IPR000620">
    <property type="entry name" value="EamA_dom"/>
</dbReference>
<dbReference type="RefSeq" id="WP_019957709.1">
    <property type="nucleotide sequence ID" value="NZ_CP091512.1"/>
</dbReference>
<accession>A0ABY4EDR3</accession>
<dbReference type="PANTHER" id="PTHR22911:SF102">
    <property type="entry name" value="MEMBRANE PROTEIN"/>
    <property type="match status" value="1"/>
</dbReference>
<dbReference type="PANTHER" id="PTHR22911">
    <property type="entry name" value="ACYL-MALONYL CONDENSING ENZYME-RELATED"/>
    <property type="match status" value="1"/>
</dbReference>
<evidence type="ECO:0000313" key="4">
    <source>
        <dbReference type="Proteomes" id="UP000832034"/>
    </source>
</evidence>
<feature type="domain" description="EamA" evidence="2">
    <location>
        <begin position="175"/>
        <end position="301"/>
    </location>
</feature>
<dbReference type="EMBL" id="CP091512">
    <property type="protein sequence ID" value="UOO93509.1"/>
    <property type="molecule type" value="Genomic_DNA"/>
</dbReference>